<keyword evidence="1" id="KW-0521">NADP</keyword>
<dbReference type="Gene3D" id="3.20.20.100">
    <property type="entry name" value="NADP-dependent oxidoreductase domain"/>
    <property type="match status" value="1"/>
</dbReference>
<gene>
    <name evidence="4" type="ORF">ILEXP_LOCUS21974</name>
</gene>
<dbReference type="EMBL" id="CAUOFW020002436">
    <property type="protein sequence ID" value="CAK9153685.1"/>
    <property type="molecule type" value="Genomic_DNA"/>
</dbReference>
<evidence type="ECO:0000256" key="2">
    <source>
        <dbReference type="ARBA" id="ARBA00023002"/>
    </source>
</evidence>
<dbReference type="InterPro" id="IPR036812">
    <property type="entry name" value="NAD(P)_OxRdtase_dom_sf"/>
</dbReference>
<dbReference type="SUPFAM" id="SSF51430">
    <property type="entry name" value="NAD(P)-linked oxidoreductase"/>
    <property type="match status" value="1"/>
</dbReference>
<dbReference type="InterPro" id="IPR050791">
    <property type="entry name" value="Aldo-Keto_reductase"/>
</dbReference>
<accession>A0ABC8SA18</accession>
<dbReference type="InterPro" id="IPR023210">
    <property type="entry name" value="NADP_OxRdtase_dom"/>
</dbReference>
<sequence length="152" mass="17056">MVLVIPTCRDLGIGIVFSPLGRGFFSLGLGITDKFSDNDFRMILPKFQPENLEHNKTLYKRVNEMAMRKGCTPSQLALAWVHHQGNDIFPIPGTIKIENLNQNIGGLSVNLTPEEMVELESMAEVVKGDRYPPKFPTWKTVDTPPLSSWNAE</sequence>
<keyword evidence="5" id="KW-1185">Reference proteome</keyword>
<dbReference type="AlphaFoldDB" id="A0ABC8SA18"/>
<organism evidence="4 5">
    <name type="scientific">Ilex paraguariensis</name>
    <name type="common">yerba mate</name>
    <dbReference type="NCBI Taxonomy" id="185542"/>
    <lineage>
        <taxon>Eukaryota</taxon>
        <taxon>Viridiplantae</taxon>
        <taxon>Streptophyta</taxon>
        <taxon>Embryophyta</taxon>
        <taxon>Tracheophyta</taxon>
        <taxon>Spermatophyta</taxon>
        <taxon>Magnoliopsida</taxon>
        <taxon>eudicotyledons</taxon>
        <taxon>Gunneridae</taxon>
        <taxon>Pentapetalae</taxon>
        <taxon>asterids</taxon>
        <taxon>campanulids</taxon>
        <taxon>Aquifoliales</taxon>
        <taxon>Aquifoliaceae</taxon>
        <taxon>Ilex</taxon>
    </lineage>
</organism>
<dbReference type="GO" id="GO:0016491">
    <property type="term" value="F:oxidoreductase activity"/>
    <property type="evidence" value="ECO:0007669"/>
    <property type="project" value="UniProtKB-KW"/>
</dbReference>
<evidence type="ECO:0000256" key="1">
    <source>
        <dbReference type="ARBA" id="ARBA00022857"/>
    </source>
</evidence>
<proteinExistence type="predicted"/>
<dbReference type="PANTHER" id="PTHR43625">
    <property type="entry name" value="AFLATOXIN B1 ALDEHYDE REDUCTASE"/>
    <property type="match status" value="1"/>
</dbReference>
<dbReference type="Pfam" id="PF00248">
    <property type="entry name" value="Aldo_ket_red"/>
    <property type="match status" value="1"/>
</dbReference>
<protein>
    <recommendedName>
        <fullName evidence="3">NADP-dependent oxidoreductase domain-containing protein</fullName>
    </recommendedName>
</protein>
<dbReference type="Proteomes" id="UP001642360">
    <property type="component" value="Unassembled WGS sequence"/>
</dbReference>
<evidence type="ECO:0000259" key="3">
    <source>
        <dbReference type="Pfam" id="PF00248"/>
    </source>
</evidence>
<keyword evidence="2" id="KW-0560">Oxidoreductase</keyword>
<feature type="domain" description="NADP-dependent oxidoreductase" evidence="3">
    <location>
        <begin position="4"/>
        <end position="123"/>
    </location>
</feature>
<name>A0ABC8SA18_9AQUA</name>
<comment type="caution">
    <text evidence="4">The sequence shown here is derived from an EMBL/GenBank/DDBJ whole genome shotgun (WGS) entry which is preliminary data.</text>
</comment>
<reference evidence="4 5" key="1">
    <citation type="submission" date="2024-02" db="EMBL/GenBank/DDBJ databases">
        <authorList>
            <person name="Vignale AGUSTIN F."/>
            <person name="Sosa J E."/>
            <person name="Modenutti C."/>
        </authorList>
    </citation>
    <scope>NUCLEOTIDE SEQUENCE [LARGE SCALE GENOMIC DNA]</scope>
</reference>
<evidence type="ECO:0000313" key="5">
    <source>
        <dbReference type="Proteomes" id="UP001642360"/>
    </source>
</evidence>
<dbReference type="PANTHER" id="PTHR43625:SF40">
    <property type="entry name" value="ALDO-KETO REDUCTASE YAKC [NADP(+)]"/>
    <property type="match status" value="1"/>
</dbReference>
<evidence type="ECO:0000313" key="4">
    <source>
        <dbReference type="EMBL" id="CAK9153685.1"/>
    </source>
</evidence>